<dbReference type="AlphaFoldDB" id="A0A1H8ALY6"/>
<sequence length="138" mass="15865">MDTLDMSEILLDAYHLADQINESEEVKNYLALKKKMQEDPEAQKMIREFQKIKEMYEEAKRFGIFHPNYHEAKEKAEVYQKKMSSHPVIGAFLEAEKKLDLLLYEVSSVIARSVSESIKVPANDPVPGAKRFQRSCGG</sequence>
<dbReference type="RefSeq" id="WP_089964519.1">
    <property type="nucleotide sequence ID" value="NZ_FOCQ01000001.1"/>
</dbReference>
<dbReference type="PANTHER" id="PTHR38448">
    <property type="entry name" value="REGULATORY PROTEIN YLBF-RELATED"/>
    <property type="match status" value="1"/>
</dbReference>
<dbReference type="OrthoDB" id="2157513at2"/>
<dbReference type="InterPro" id="IPR023378">
    <property type="entry name" value="YheA/YmcA-like_dom_sf"/>
</dbReference>
<dbReference type="Pfam" id="PF06133">
    <property type="entry name" value="Com_YlbF"/>
    <property type="match status" value="1"/>
</dbReference>
<name>A0A1H8ALY6_9BACL</name>
<proteinExistence type="predicted"/>
<accession>A0A1H8ALY6</accession>
<keyword evidence="2" id="KW-1185">Reference proteome</keyword>
<evidence type="ECO:0000313" key="2">
    <source>
        <dbReference type="Proteomes" id="UP000199695"/>
    </source>
</evidence>
<reference evidence="1 2" key="1">
    <citation type="submission" date="2016-10" db="EMBL/GenBank/DDBJ databases">
        <authorList>
            <person name="de Groot N.N."/>
        </authorList>
    </citation>
    <scope>NUCLEOTIDE SEQUENCE [LARGE SCALE GENOMIC DNA]</scope>
    <source>
        <strain evidence="1 2">DSM 46701</strain>
    </source>
</reference>
<gene>
    <name evidence="1" type="ORF">SAMN05444955_101224</name>
</gene>
<dbReference type="Proteomes" id="UP000199695">
    <property type="component" value="Unassembled WGS sequence"/>
</dbReference>
<evidence type="ECO:0000313" key="1">
    <source>
        <dbReference type="EMBL" id="SEM71526.1"/>
    </source>
</evidence>
<dbReference type="InterPro" id="IPR010368">
    <property type="entry name" value="Com_YlbF"/>
</dbReference>
<dbReference type="EMBL" id="FOCQ01000001">
    <property type="protein sequence ID" value="SEM71526.1"/>
    <property type="molecule type" value="Genomic_DNA"/>
</dbReference>
<dbReference type="STRING" id="1173111.SAMN05444955_101224"/>
<dbReference type="Gene3D" id="1.20.1500.10">
    <property type="entry name" value="YheA/YmcA-like"/>
    <property type="match status" value="1"/>
</dbReference>
<protein>
    <submittedName>
        <fullName evidence="1">Cell fate regulator YlbF, YheA/YmcA/DUF963 family (Controls sporulation, competence, biofilm development)</fullName>
    </submittedName>
</protein>
<dbReference type="InterPro" id="IPR052767">
    <property type="entry name" value="Bact_com_dev_regulator"/>
</dbReference>
<organism evidence="1 2">
    <name type="scientific">Lihuaxuella thermophila</name>
    <dbReference type="NCBI Taxonomy" id="1173111"/>
    <lineage>
        <taxon>Bacteria</taxon>
        <taxon>Bacillati</taxon>
        <taxon>Bacillota</taxon>
        <taxon>Bacilli</taxon>
        <taxon>Bacillales</taxon>
        <taxon>Thermoactinomycetaceae</taxon>
        <taxon>Lihuaxuella</taxon>
    </lineage>
</organism>
<dbReference type="PANTHER" id="PTHR38448:SF2">
    <property type="entry name" value="REGULATORY PROTEIN YLBF"/>
    <property type="match status" value="1"/>
</dbReference>
<dbReference type="SUPFAM" id="SSF158622">
    <property type="entry name" value="YheA/YmcA-like"/>
    <property type="match status" value="1"/>
</dbReference>